<evidence type="ECO:0000313" key="10">
    <source>
        <dbReference type="EMBL" id="MCW0523150.1"/>
    </source>
</evidence>
<reference evidence="9 11" key="1">
    <citation type="submission" date="2015-06" db="EMBL/GenBank/DDBJ databases">
        <title>R. anatipestifer strain HXb2 is the most virulent strain so far, and the genome sequence would help us uncover the pathogenesis.</title>
        <authorList>
            <person name="Hu Q."/>
            <person name="Qi J."/>
            <person name="Bo H."/>
            <person name="Liu G."/>
            <person name="Tao M."/>
            <person name="Ding Y."/>
            <person name="Xue Y."/>
        </authorList>
    </citation>
    <scope>NUCLEOTIDE SEQUENCE [LARGE SCALE GENOMIC DNA]</scope>
    <source>
        <strain evidence="9 11">HXb2</strain>
    </source>
</reference>
<feature type="transmembrane region" description="Helical" evidence="7">
    <location>
        <begin position="79"/>
        <end position="97"/>
    </location>
</feature>
<accession>A0A1A5HLC6</accession>
<dbReference type="RefSeq" id="WP_064969582.1">
    <property type="nucleotide sequence ID" value="NZ_CP011859.1"/>
</dbReference>
<keyword evidence="5 7" id="KW-1133">Transmembrane helix</keyword>
<dbReference type="EMBL" id="JAOZYT010000008">
    <property type="protein sequence ID" value="MCW0523150.1"/>
    <property type="molecule type" value="Genomic_DNA"/>
</dbReference>
<dbReference type="PANTHER" id="PTHR30576">
    <property type="entry name" value="COLANIC BIOSYNTHESIS UDP-GLUCOSE LIPID CARRIER TRANSFERASE"/>
    <property type="match status" value="1"/>
</dbReference>
<protein>
    <submittedName>
        <fullName evidence="10">Exopolysaccharide biosynthesis polyprenyl glycosylphosphotransferase</fullName>
    </submittedName>
    <submittedName>
        <fullName evidence="9">UDP-glucose:undecaprenyl-phosphate glucose-1-phosphate transferase</fullName>
    </submittedName>
</protein>
<comment type="subcellular location">
    <subcellularLocation>
        <location evidence="1">Membrane</location>
        <topology evidence="1">Multi-pass membrane protein</topology>
    </subcellularLocation>
</comment>
<evidence type="ECO:0000256" key="7">
    <source>
        <dbReference type="SAM" id="Phobius"/>
    </source>
</evidence>
<evidence type="ECO:0000313" key="11">
    <source>
        <dbReference type="Proteomes" id="UP000189883"/>
    </source>
</evidence>
<comment type="similarity">
    <text evidence="2">Belongs to the bacterial sugar transferase family.</text>
</comment>
<feature type="domain" description="Bacterial sugar transferase" evidence="8">
    <location>
        <begin position="257"/>
        <end position="436"/>
    </location>
</feature>
<proteinExistence type="inferred from homology"/>
<dbReference type="AlphaFoldDB" id="A0A1A5HLC6"/>
<evidence type="ECO:0000256" key="1">
    <source>
        <dbReference type="ARBA" id="ARBA00004141"/>
    </source>
</evidence>
<dbReference type="NCBIfam" id="TIGR03025">
    <property type="entry name" value="EPS_sugtrans"/>
    <property type="match status" value="1"/>
</dbReference>
<dbReference type="InterPro" id="IPR017475">
    <property type="entry name" value="EPS_sugar_tfrase"/>
</dbReference>
<dbReference type="Pfam" id="PF02397">
    <property type="entry name" value="Bac_transf"/>
    <property type="match status" value="1"/>
</dbReference>
<keyword evidence="4 7" id="KW-0812">Transmembrane</keyword>
<evidence type="ECO:0000259" key="8">
    <source>
        <dbReference type="Pfam" id="PF02397"/>
    </source>
</evidence>
<evidence type="ECO:0000256" key="5">
    <source>
        <dbReference type="ARBA" id="ARBA00022989"/>
    </source>
</evidence>
<dbReference type="Proteomes" id="UP001207440">
    <property type="component" value="Unassembled WGS sequence"/>
</dbReference>
<feature type="transmembrane region" description="Helical" evidence="7">
    <location>
        <begin position="12"/>
        <end position="30"/>
    </location>
</feature>
<feature type="transmembrane region" description="Helical" evidence="7">
    <location>
        <begin position="109"/>
        <end position="128"/>
    </location>
</feature>
<dbReference type="InterPro" id="IPR003362">
    <property type="entry name" value="Bact_transf"/>
</dbReference>
<evidence type="ECO:0000256" key="4">
    <source>
        <dbReference type="ARBA" id="ARBA00022692"/>
    </source>
</evidence>
<dbReference type="OrthoDB" id="9808602at2"/>
<sequence>MQNIRYSRYLKFLFIGADIFAILTCFYILFPNKEGEWLWKTENLIFLFIVCVFWGLLSGYTRLYHVPRTLTYTLHLERILKHALFFFLGIWMLELLSTKVNFSQNELTFWGYFLILILSFKSFTFFLLKYYRSLGKNHRNVMFFSDDNLSTILKQTLLERKDYGYKVYSFNGNVTEQELTLFWKTNGIDTLFLSSENEASQIKEILKLAEIHKVNVNLVPNTFNQSFFNYHLQYFGVSPVLIPERYPLSFVSNQIIKRLFDILFSSLVLVFVGIWLFPIISFFIWLESGSPISFIQKRYGYREKVFQCFKFRTMVDDHQSCEKRVTKVGRFLRKTSLDEMPQFVNVLFGEMSVVGPRPHMLSVDDFYKYQIEQYSTRSLVKPGITGLAQVNGLRGDGGENLDEKMKKRLLADVFYIKNWSISLDIVIILKTIFLIIRGDENAQ</sequence>
<reference evidence="10" key="2">
    <citation type="submission" date="2022-10" db="EMBL/GenBank/DDBJ databases">
        <title>Sifting through the core-genome to identify putative cross-protective antigens against Riemerella anatipestifer.</title>
        <authorList>
            <person name="Zheng X."/>
            <person name="Zhang W."/>
        </authorList>
    </citation>
    <scope>NUCLEOTIDE SEQUENCE</scope>
    <source>
        <strain evidence="10">ZWRA178</strain>
    </source>
</reference>
<evidence type="ECO:0000256" key="2">
    <source>
        <dbReference type="ARBA" id="ARBA00006464"/>
    </source>
</evidence>
<name>A0A1A5HLC6_RIEAN</name>
<keyword evidence="6 7" id="KW-0472">Membrane</keyword>
<dbReference type="PANTHER" id="PTHR30576:SF0">
    <property type="entry name" value="UNDECAPRENYL-PHOSPHATE N-ACETYLGALACTOSAMINYL 1-PHOSPHATE TRANSFERASE-RELATED"/>
    <property type="match status" value="1"/>
</dbReference>
<evidence type="ECO:0000256" key="3">
    <source>
        <dbReference type="ARBA" id="ARBA00022679"/>
    </source>
</evidence>
<evidence type="ECO:0000256" key="6">
    <source>
        <dbReference type="ARBA" id="ARBA00023136"/>
    </source>
</evidence>
<feature type="transmembrane region" description="Helical" evidence="7">
    <location>
        <begin position="262"/>
        <end position="286"/>
    </location>
</feature>
<keyword evidence="3 9" id="KW-0808">Transferase</keyword>
<feature type="transmembrane region" description="Helical" evidence="7">
    <location>
        <begin position="45"/>
        <end position="67"/>
    </location>
</feature>
<gene>
    <name evidence="9" type="primary">wcaJ</name>
    <name evidence="9" type="ORF">AB406_0533</name>
    <name evidence="10" type="ORF">OKE68_02310</name>
</gene>
<dbReference type="Proteomes" id="UP000189883">
    <property type="component" value="Chromosome"/>
</dbReference>
<evidence type="ECO:0000313" key="9">
    <source>
        <dbReference type="EMBL" id="AQY21491.1"/>
    </source>
</evidence>
<dbReference type="GO" id="GO:0016780">
    <property type="term" value="F:phosphotransferase activity, for other substituted phosphate groups"/>
    <property type="evidence" value="ECO:0007669"/>
    <property type="project" value="TreeGrafter"/>
</dbReference>
<organism evidence="9 11">
    <name type="scientific">Riemerella anatipestifer</name>
    <name type="common">Moraxella anatipestifer</name>
    <dbReference type="NCBI Taxonomy" id="34085"/>
    <lineage>
        <taxon>Bacteria</taxon>
        <taxon>Pseudomonadati</taxon>
        <taxon>Bacteroidota</taxon>
        <taxon>Flavobacteriia</taxon>
        <taxon>Flavobacteriales</taxon>
        <taxon>Weeksellaceae</taxon>
        <taxon>Riemerella</taxon>
    </lineage>
</organism>
<dbReference type="EMBL" id="CP011859">
    <property type="protein sequence ID" value="AQY21491.1"/>
    <property type="molecule type" value="Genomic_DNA"/>
</dbReference>
<dbReference type="GO" id="GO:0016020">
    <property type="term" value="C:membrane"/>
    <property type="evidence" value="ECO:0007669"/>
    <property type="project" value="UniProtKB-SubCell"/>
</dbReference>